<proteinExistence type="predicted"/>
<dbReference type="Pfam" id="PF01833">
    <property type="entry name" value="TIG"/>
    <property type="match status" value="1"/>
</dbReference>
<dbReference type="Proteomes" id="UP000288079">
    <property type="component" value="Unassembled WGS sequence"/>
</dbReference>
<feature type="domain" description="IPT/TIG" evidence="1">
    <location>
        <begin position="36"/>
        <end position="112"/>
    </location>
</feature>
<accession>A0A401LPH4</accession>
<evidence type="ECO:0000259" key="1">
    <source>
        <dbReference type="Pfam" id="PF01833"/>
    </source>
</evidence>
<dbReference type="PANTHER" id="PTHR13833">
    <property type="match status" value="1"/>
</dbReference>
<sequence length="478" mass="53374">MLALCSILVTGCKDDTKDPTVWDTTPCDPSRPVEFKDFTPKEGGVRTRLYISGSNFGKDESKISVTIGGQKTPVISSNGSTMYCMLPGRAYGGVINIVVRDKDNKVVKDYTFDEAFNYHSKTVVGTLLRNVDPNTDAHPFQDGAFSEGAGLPYSDWMIFDPKPTDGDKIIFTINYQGGNEGIRTINLTKQEISTIYTGARSPKMQTFEFSADGDTLLIPDDNGKGTMGNVEMTNIWYALRSENFSKLRPYCYGPCAYAVAYMPDGTIFYTVYPNGSVLKMDRGAQATPPYIDRKCEVMCSMNQVSADKGRQIKIKAHPDGKYVLIFSIQTGAIYKCEYNTVEHKLNGIQLYAGDYGSKDNANNIQEGVGAQARFARPWAGCFAYNPKYADRPDGDMYDFVFMDQVAHCMWKLTPDQVATIIAGRSNYTVDNKFDGYIDGEPLHEARFNAPRACTYDPEEETFYLVDNGNHCIRYLRTE</sequence>
<dbReference type="AlphaFoldDB" id="A0A401LPH4"/>
<evidence type="ECO:0000313" key="3">
    <source>
        <dbReference type="Proteomes" id="UP000288079"/>
    </source>
</evidence>
<dbReference type="PANTHER" id="PTHR13833:SF71">
    <property type="entry name" value="NHL DOMAIN-CONTAINING PROTEIN"/>
    <property type="match status" value="1"/>
</dbReference>
<comment type="caution">
    <text evidence="2">The sequence shown here is derived from an EMBL/GenBank/DDBJ whole genome shotgun (WGS) entry which is preliminary data.</text>
</comment>
<gene>
    <name evidence="2" type="ORF">KGMB02408_03910</name>
</gene>
<evidence type="ECO:0000313" key="2">
    <source>
        <dbReference type="EMBL" id="GCB33446.1"/>
    </source>
</evidence>
<dbReference type="InterPro" id="IPR002909">
    <property type="entry name" value="IPT_dom"/>
</dbReference>
<dbReference type="SUPFAM" id="SSF75011">
    <property type="entry name" value="3-carboxy-cis,cis-mucoante lactonizing enzyme"/>
    <property type="match status" value="1"/>
</dbReference>
<dbReference type="CDD" id="cd00603">
    <property type="entry name" value="IPT_PCSR"/>
    <property type="match status" value="1"/>
</dbReference>
<organism evidence="2 3">
    <name type="scientific">Bacteroides faecalis</name>
    <dbReference type="NCBI Taxonomy" id="2447885"/>
    <lineage>
        <taxon>Bacteria</taxon>
        <taxon>Pseudomonadati</taxon>
        <taxon>Bacteroidota</taxon>
        <taxon>Bacteroidia</taxon>
        <taxon>Bacteroidales</taxon>
        <taxon>Bacteroidaceae</taxon>
        <taxon>Bacteroides</taxon>
    </lineage>
</organism>
<dbReference type="InterPro" id="IPR013783">
    <property type="entry name" value="Ig-like_fold"/>
</dbReference>
<reference evidence="2 3" key="1">
    <citation type="submission" date="2018-10" db="EMBL/GenBank/DDBJ databases">
        <title>Draft Genome Sequence of Bacteroides sp. KCTC 15687.</title>
        <authorList>
            <person name="Yu S.Y."/>
            <person name="Kim J.S."/>
            <person name="Oh B.S."/>
            <person name="Park S.H."/>
            <person name="Kang S.W."/>
            <person name="Park J.E."/>
            <person name="Choi S.H."/>
            <person name="Han K.I."/>
            <person name="Lee K.C."/>
            <person name="Eom M.K."/>
            <person name="Suh M.K."/>
            <person name="Lee D.H."/>
            <person name="Yoon H."/>
            <person name="Kim B."/>
            <person name="Yang S.J."/>
            <person name="Lee J.S."/>
            <person name="Lee J.H."/>
        </authorList>
    </citation>
    <scope>NUCLEOTIDE SEQUENCE [LARGE SCALE GENOMIC DNA]</scope>
    <source>
        <strain evidence="2 3">KCTC 15687</strain>
    </source>
</reference>
<protein>
    <recommendedName>
        <fullName evidence="1">IPT/TIG domain-containing protein</fullName>
    </recommendedName>
</protein>
<dbReference type="SUPFAM" id="SSF81296">
    <property type="entry name" value="E set domains"/>
    <property type="match status" value="1"/>
</dbReference>
<dbReference type="InterPro" id="IPR011042">
    <property type="entry name" value="6-blade_b-propeller_TolB-like"/>
</dbReference>
<dbReference type="InterPro" id="IPR014756">
    <property type="entry name" value="Ig_E-set"/>
</dbReference>
<dbReference type="EMBL" id="BHWB01000001">
    <property type="protein sequence ID" value="GCB33446.1"/>
    <property type="molecule type" value="Genomic_DNA"/>
</dbReference>
<dbReference type="Gene3D" id="2.120.10.30">
    <property type="entry name" value="TolB, C-terminal domain"/>
    <property type="match status" value="1"/>
</dbReference>
<dbReference type="Gene3D" id="2.60.40.10">
    <property type="entry name" value="Immunoglobulins"/>
    <property type="match status" value="1"/>
</dbReference>
<keyword evidence="3" id="KW-1185">Reference proteome</keyword>
<name>A0A401LPH4_9BACE</name>